<evidence type="ECO:0000256" key="4">
    <source>
        <dbReference type="ARBA" id="ARBA00022723"/>
    </source>
</evidence>
<dbReference type="InterPro" id="IPR050556">
    <property type="entry name" value="Type_II_TA_system_RNase"/>
</dbReference>
<evidence type="ECO:0000256" key="1">
    <source>
        <dbReference type="ARBA" id="ARBA00001946"/>
    </source>
</evidence>
<protein>
    <recommendedName>
        <fullName evidence="8">Ribonuclease VapC</fullName>
        <shortName evidence="8">RNase VapC</shortName>
        <ecNumber evidence="8">3.1.-.-</ecNumber>
    </recommendedName>
    <alternativeName>
        <fullName evidence="8">Toxin VapC</fullName>
    </alternativeName>
</protein>
<dbReference type="CDD" id="cd18746">
    <property type="entry name" value="PIN_VapC4-5_FitB-like"/>
    <property type="match status" value="1"/>
</dbReference>
<dbReference type="InterPro" id="IPR002716">
    <property type="entry name" value="PIN_dom"/>
</dbReference>
<organism evidence="10 11">
    <name type="scientific">Neorhizobium huautlense</name>
    <dbReference type="NCBI Taxonomy" id="67774"/>
    <lineage>
        <taxon>Bacteria</taxon>
        <taxon>Pseudomonadati</taxon>
        <taxon>Pseudomonadota</taxon>
        <taxon>Alphaproteobacteria</taxon>
        <taxon>Hyphomicrobiales</taxon>
        <taxon>Rhizobiaceae</taxon>
        <taxon>Rhizobium/Agrobacterium group</taxon>
        <taxon>Neorhizobium</taxon>
    </lineage>
</organism>
<comment type="caution">
    <text evidence="10">The sequence shown here is derived from an EMBL/GenBank/DDBJ whole genome shotgun (WGS) entry which is preliminary data.</text>
</comment>
<keyword evidence="8" id="KW-0800">Toxin</keyword>
<feature type="binding site" evidence="8">
    <location>
        <position position="107"/>
    </location>
    <ligand>
        <name>Mg(2+)</name>
        <dbReference type="ChEBI" id="CHEBI:18420"/>
    </ligand>
</feature>
<dbReference type="Gene3D" id="3.40.50.1010">
    <property type="entry name" value="5'-nuclease"/>
    <property type="match status" value="1"/>
</dbReference>
<dbReference type="InterPro" id="IPR029060">
    <property type="entry name" value="PIN-like_dom_sf"/>
</dbReference>
<feature type="domain" description="PIN" evidence="9">
    <location>
        <begin position="5"/>
        <end position="126"/>
    </location>
</feature>
<dbReference type="PANTHER" id="PTHR33653:SF1">
    <property type="entry name" value="RIBONUCLEASE VAPC2"/>
    <property type="match status" value="1"/>
</dbReference>
<evidence type="ECO:0000259" key="9">
    <source>
        <dbReference type="Pfam" id="PF01850"/>
    </source>
</evidence>
<dbReference type="HAMAP" id="MF_00265">
    <property type="entry name" value="VapC_Nob1"/>
    <property type="match status" value="1"/>
</dbReference>
<dbReference type="EMBL" id="JAUSRF010000001">
    <property type="protein sequence ID" value="MDP9835352.1"/>
    <property type="molecule type" value="Genomic_DNA"/>
</dbReference>
<evidence type="ECO:0000256" key="2">
    <source>
        <dbReference type="ARBA" id="ARBA00022649"/>
    </source>
</evidence>
<comment type="similarity">
    <text evidence="7 8">Belongs to the PINc/VapC protein family.</text>
</comment>
<dbReference type="InterPro" id="IPR022907">
    <property type="entry name" value="VapC_family"/>
</dbReference>
<reference evidence="10 11" key="1">
    <citation type="submission" date="2023-07" db="EMBL/GenBank/DDBJ databases">
        <title>Sorghum-associated microbial communities from plants grown in Nebraska, USA.</title>
        <authorList>
            <person name="Schachtman D."/>
        </authorList>
    </citation>
    <scope>NUCLEOTIDE SEQUENCE [LARGE SCALE GENOMIC DNA]</scope>
    <source>
        <strain evidence="10 11">DS1307</strain>
    </source>
</reference>
<dbReference type="PANTHER" id="PTHR33653">
    <property type="entry name" value="RIBONUCLEASE VAPC2"/>
    <property type="match status" value="1"/>
</dbReference>
<keyword evidence="11" id="KW-1185">Reference proteome</keyword>
<evidence type="ECO:0000313" key="10">
    <source>
        <dbReference type="EMBL" id="MDP9835352.1"/>
    </source>
</evidence>
<feature type="binding site" evidence="8">
    <location>
        <position position="7"/>
    </location>
    <ligand>
        <name>Mg(2+)</name>
        <dbReference type="ChEBI" id="CHEBI:18420"/>
    </ligand>
</feature>
<sequence>MNGWLLDTNVLSALMNPNGAPSAKNWAAEQSEARLFISVLALAEYDKGIENLPPDDANRYRYTVARDGLEARFAGRTLSVSDRIVRRWGKITGRVKLATRNAPAVIDTLLAATAIEHELYLVTRNTKDVLNSGAAVFDPWTDDPALFPLRPL</sequence>
<proteinExistence type="inferred from homology"/>
<dbReference type="RefSeq" id="WP_306829898.1">
    <property type="nucleotide sequence ID" value="NZ_JAUSRF010000001.1"/>
</dbReference>
<evidence type="ECO:0000256" key="8">
    <source>
        <dbReference type="HAMAP-Rule" id="MF_00265"/>
    </source>
</evidence>
<dbReference type="EC" id="3.1.-.-" evidence="8"/>
<name>A0ABT9PLM2_9HYPH</name>
<comment type="function">
    <text evidence="8">Toxic component of a toxin-antitoxin (TA) system. An RNase.</text>
</comment>
<dbReference type="Pfam" id="PF01850">
    <property type="entry name" value="PIN"/>
    <property type="match status" value="1"/>
</dbReference>
<gene>
    <name evidence="8" type="primary">vapC</name>
    <name evidence="10" type="ORF">J2T09_000093</name>
</gene>
<keyword evidence="2 8" id="KW-1277">Toxin-antitoxin system</keyword>
<evidence type="ECO:0000256" key="7">
    <source>
        <dbReference type="ARBA" id="ARBA00038093"/>
    </source>
</evidence>
<keyword evidence="3 8" id="KW-0540">Nuclease</keyword>
<keyword evidence="6 8" id="KW-0460">Magnesium</keyword>
<evidence type="ECO:0000256" key="6">
    <source>
        <dbReference type="ARBA" id="ARBA00022842"/>
    </source>
</evidence>
<keyword evidence="4 8" id="KW-0479">Metal-binding</keyword>
<dbReference type="Proteomes" id="UP001241472">
    <property type="component" value="Unassembled WGS sequence"/>
</dbReference>
<keyword evidence="5 8" id="KW-0378">Hydrolase</keyword>
<dbReference type="SUPFAM" id="SSF88723">
    <property type="entry name" value="PIN domain-like"/>
    <property type="match status" value="1"/>
</dbReference>
<evidence type="ECO:0000313" key="11">
    <source>
        <dbReference type="Proteomes" id="UP001241472"/>
    </source>
</evidence>
<evidence type="ECO:0000256" key="5">
    <source>
        <dbReference type="ARBA" id="ARBA00022801"/>
    </source>
</evidence>
<comment type="cofactor">
    <cofactor evidence="1 8">
        <name>Mg(2+)</name>
        <dbReference type="ChEBI" id="CHEBI:18420"/>
    </cofactor>
</comment>
<evidence type="ECO:0000256" key="3">
    <source>
        <dbReference type="ARBA" id="ARBA00022722"/>
    </source>
</evidence>
<accession>A0ABT9PLM2</accession>